<keyword evidence="2" id="KW-1185">Reference proteome</keyword>
<dbReference type="AlphaFoldDB" id="A0A5N8VSZ4"/>
<evidence type="ECO:0000313" key="1">
    <source>
        <dbReference type="EMBL" id="MPY37284.1"/>
    </source>
</evidence>
<name>A0A5N8VSZ4_9ACTN</name>
<dbReference type="EMBL" id="VJZD01000296">
    <property type="protein sequence ID" value="MPY37284.1"/>
    <property type="molecule type" value="Genomic_DNA"/>
</dbReference>
<dbReference type="Proteomes" id="UP000325849">
    <property type="component" value="Unassembled WGS sequence"/>
</dbReference>
<accession>A0A5N8VSZ4</accession>
<gene>
    <name evidence="1" type="ORF">FNH09_40585</name>
</gene>
<dbReference type="OrthoDB" id="3430544at2"/>
<dbReference type="RefSeq" id="WP_152894880.1">
    <property type="nucleotide sequence ID" value="NZ_VJZD01000296.1"/>
</dbReference>
<sequence length="162" mass="18236">MSAHFEVVFSCHLRDDTPEWVMAALRWHSGMDADFPEGLDDQDGRLDPLMVPDSYSNRHIPGGDAVSLRRELQGFTNHGELYEWELFARNHWIDDYMLYLRDLLDQLAPHVARPGYGGHFRDICDSEVTIFDFSSTCLACGASSAKNTTARYKSSGPHSGAP</sequence>
<reference evidence="1 2" key="1">
    <citation type="submission" date="2019-07" db="EMBL/GenBank/DDBJ databases">
        <title>New species of Amycolatopsis and Streptomyces.</title>
        <authorList>
            <person name="Duangmal K."/>
            <person name="Teo W.F.A."/>
            <person name="Lipun K."/>
        </authorList>
    </citation>
    <scope>NUCLEOTIDE SEQUENCE [LARGE SCALE GENOMIC DNA]</scope>
    <source>
        <strain evidence="1 2">NBRC 109810</strain>
    </source>
</reference>
<protein>
    <submittedName>
        <fullName evidence="1">Uncharacterized protein</fullName>
    </submittedName>
</protein>
<evidence type="ECO:0000313" key="2">
    <source>
        <dbReference type="Proteomes" id="UP000325849"/>
    </source>
</evidence>
<proteinExistence type="predicted"/>
<comment type="caution">
    <text evidence="1">The sequence shown here is derived from an EMBL/GenBank/DDBJ whole genome shotgun (WGS) entry which is preliminary data.</text>
</comment>
<organism evidence="1 2">
    <name type="scientific">Streptomyces adustus</name>
    <dbReference type="NCBI Taxonomy" id="1609272"/>
    <lineage>
        <taxon>Bacteria</taxon>
        <taxon>Bacillati</taxon>
        <taxon>Actinomycetota</taxon>
        <taxon>Actinomycetes</taxon>
        <taxon>Kitasatosporales</taxon>
        <taxon>Streptomycetaceae</taxon>
        <taxon>Streptomyces</taxon>
    </lineage>
</organism>